<evidence type="ECO:0000256" key="1">
    <source>
        <dbReference type="SAM" id="Phobius"/>
    </source>
</evidence>
<comment type="caution">
    <text evidence="2">The sequence shown here is derived from an EMBL/GenBank/DDBJ whole genome shotgun (WGS) entry which is preliminary data.</text>
</comment>
<keyword evidence="1" id="KW-1133">Transmembrane helix</keyword>
<organism evidence="2 3">
    <name type="scientific">[Clostridium] methylpentosum DSM 5476</name>
    <dbReference type="NCBI Taxonomy" id="537013"/>
    <lineage>
        <taxon>Bacteria</taxon>
        <taxon>Bacillati</taxon>
        <taxon>Bacillota</taxon>
        <taxon>Clostridia</taxon>
        <taxon>Eubacteriales</taxon>
        <taxon>Oscillospiraceae</taxon>
        <taxon>Oscillospiraceae incertae sedis</taxon>
    </lineage>
</organism>
<reference evidence="2 3" key="2">
    <citation type="submission" date="2009-02" db="EMBL/GenBank/DDBJ databases">
        <title>Draft genome sequence of Clostridium methylpentosum (DSM 5476).</title>
        <authorList>
            <person name="Sudarsanam P."/>
            <person name="Ley R."/>
            <person name="Guruge J."/>
            <person name="Turnbaugh P.J."/>
            <person name="Mahowald M."/>
            <person name="Liep D."/>
            <person name="Gordon J."/>
        </authorList>
    </citation>
    <scope>NUCLEOTIDE SEQUENCE [LARGE SCALE GENOMIC DNA]</scope>
    <source>
        <strain evidence="2 3">DSM 5476</strain>
    </source>
</reference>
<dbReference type="HOGENOM" id="CLU_2933178_0_0_9"/>
<keyword evidence="1" id="KW-0472">Membrane</keyword>
<protein>
    <submittedName>
        <fullName evidence="2">Uncharacterized protein</fullName>
    </submittedName>
</protein>
<keyword evidence="3" id="KW-1185">Reference proteome</keyword>
<sequence length="60" mass="6643">MAGFIARMPDWFFLKVRTCVLLIVELICAYGMLGTGSRGLFPTVGRNAASSVAVRFRLFD</sequence>
<dbReference type="Proteomes" id="UP000003340">
    <property type="component" value="Unassembled WGS sequence"/>
</dbReference>
<dbReference type="STRING" id="537013.CLOSTMETH_02601"/>
<gene>
    <name evidence="2" type="ORF">CLOSTMETH_02601</name>
</gene>
<accession>C0EFF9</accession>
<dbReference type="EMBL" id="ACEC01000091">
    <property type="protein sequence ID" value="EEG29768.1"/>
    <property type="molecule type" value="Genomic_DNA"/>
</dbReference>
<evidence type="ECO:0000313" key="2">
    <source>
        <dbReference type="EMBL" id="EEG29768.1"/>
    </source>
</evidence>
<evidence type="ECO:0000313" key="3">
    <source>
        <dbReference type="Proteomes" id="UP000003340"/>
    </source>
</evidence>
<proteinExistence type="predicted"/>
<feature type="transmembrane region" description="Helical" evidence="1">
    <location>
        <begin position="12"/>
        <end position="33"/>
    </location>
</feature>
<reference evidence="2 3" key="1">
    <citation type="submission" date="2009-01" db="EMBL/GenBank/DDBJ databases">
        <authorList>
            <person name="Fulton L."/>
            <person name="Clifton S."/>
            <person name="Fulton B."/>
            <person name="Xu J."/>
            <person name="Minx P."/>
            <person name="Pepin K.H."/>
            <person name="Johnson M."/>
            <person name="Bhonagiri V."/>
            <person name="Nash W.E."/>
            <person name="Mardis E.R."/>
            <person name="Wilson R.K."/>
        </authorList>
    </citation>
    <scope>NUCLEOTIDE SEQUENCE [LARGE SCALE GENOMIC DNA]</scope>
    <source>
        <strain evidence="2 3">DSM 5476</strain>
    </source>
</reference>
<name>C0EFF9_9FIRM</name>
<keyword evidence="1" id="KW-0812">Transmembrane</keyword>
<dbReference type="AlphaFoldDB" id="C0EFF9"/>